<gene>
    <name evidence="2" type="ORF">ACFP3R_33970</name>
</gene>
<accession>A0ABW1PH91</accession>
<organism evidence="2 3">
    <name type="scientific">Saccharothrix lopnurensis</name>
    <dbReference type="NCBI Taxonomy" id="1670621"/>
    <lineage>
        <taxon>Bacteria</taxon>
        <taxon>Bacillati</taxon>
        <taxon>Actinomycetota</taxon>
        <taxon>Actinomycetes</taxon>
        <taxon>Pseudonocardiales</taxon>
        <taxon>Pseudonocardiaceae</taxon>
        <taxon>Saccharothrix</taxon>
    </lineage>
</organism>
<keyword evidence="3" id="KW-1185">Reference proteome</keyword>
<evidence type="ECO:0000313" key="2">
    <source>
        <dbReference type="EMBL" id="MFC6094302.1"/>
    </source>
</evidence>
<dbReference type="Gene3D" id="2.160.20.80">
    <property type="entry name" value="E3 ubiquitin-protein ligase SopA"/>
    <property type="match status" value="1"/>
</dbReference>
<feature type="transmembrane region" description="Helical" evidence="1">
    <location>
        <begin position="12"/>
        <end position="29"/>
    </location>
</feature>
<dbReference type="Proteomes" id="UP001596220">
    <property type="component" value="Unassembled WGS sequence"/>
</dbReference>
<evidence type="ECO:0000313" key="3">
    <source>
        <dbReference type="Proteomes" id="UP001596220"/>
    </source>
</evidence>
<comment type="caution">
    <text evidence="2">The sequence shown here is derived from an EMBL/GenBank/DDBJ whole genome shotgun (WGS) entry which is preliminary data.</text>
</comment>
<keyword evidence="1" id="KW-0812">Transmembrane</keyword>
<feature type="transmembrane region" description="Helical" evidence="1">
    <location>
        <begin position="41"/>
        <end position="66"/>
    </location>
</feature>
<keyword evidence="1" id="KW-0472">Membrane</keyword>
<keyword evidence="1" id="KW-1133">Transmembrane helix</keyword>
<sequence>MPATARELFDAYWPAAAALLGLLALWRLTNRREPSHHQGPVWRSVVAWFAIALVIAAGTGAGLLWVFGWPALPRGVSFTATEVLDLLKIALAVVAGFGGVVALAVNYRRQRVTEAAHVLTLDQEQRERTKLFNERFSATSAQLGHEQAAVRVAGVYAMAGLADDWVAQRQTCLDVLCSYLRLPRDDEEQEGEVPRGKGEREVVAAIFRVLRARLGNPHTPGPWSDLDFDFTGIEFREADFSEITFQGRVVFDGAVFTGPHTSFERTVFRNTTLSCHGTVFTSAEVSFRDVLLDQATVEFVGAEFTKTSVDFTGSEIRGRTVYFFRTALTGAKITFRSGEVAGATVRFERSMVTDSELDFSDLRPDMARKRSFGFLVVDGTAVTRSRIDLRGIFVYETNAWFLDSTFTEVVVLADESVDRPWLRARRVKLVGTTLPAVAGAAASGGSGDAPQ</sequence>
<dbReference type="RefSeq" id="WP_380642418.1">
    <property type="nucleotide sequence ID" value="NZ_JBHSQO010000060.1"/>
</dbReference>
<feature type="transmembrane region" description="Helical" evidence="1">
    <location>
        <begin position="86"/>
        <end position="105"/>
    </location>
</feature>
<proteinExistence type="predicted"/>
<name>A0ABW1PH91_9PSEU</name>
<reference evidence="3" key="1">
    <citation type="journal article" date="2019" name="Int. J. Syst. Evol. Microbiol.">
        <title>The Global Catalogue of Microorganisms (GCM) 10K type strain sequencing project: providing services to taxonomists for standard genome sequencing and annotation.</title>
        <authorList>
            <consortium name="The Broad Institute Genomics Platform"/>
            <consortium name="The Broad Institute Genome Sequencing Center for Infectious Disease"/>
            <person name="Wu L."/>
            <person name="Ma J."/>
        </authorList>
    </citation>
    <scope>NUCLEOTIDE SEQUENCE [LARGE SCALE GENOMIC DNA]</scope>
    <source>
        <strain evidence="3">CGMCC 4.7246</strain>
    </source>
</reference>
<dbReference type="EMBL" id="JBHSQO010000060">
    <property type="protein sequence ID" value="MFC6094302.1"/>
    <property type="molecule type" value="Genomic_DNA"/>
</dbReference>
<protein>
    <recommendedName>
        <fullName evidence="4">Pentapeptide repeat protein</fullName>
    </recommendedName>
</protein>
<evidence type="ECO:0000256" key="1">
    <source>
        <dbReference type="SAM" id="Phobius"/>
    </source>
</evidence>
<dbReference type="SUPFAM" id="SSF141571">
    <property type="entry name" value="Pentapeptide repeat-like"/>
    <property type="match status" value="1"/>
</dbReference>
<evidence type="ECO:0008006" key="4">
    <source>
        <dbReference type="Google" id="ProtNLM"/>
    </source>
</evidence>